<evidence type="ECO:0000313" key="1">
    <source>
        <dbReference type="EMBL" id="GGQ09631.1"/>
    </source>
</evidence>
<reference evidence="1" key="2">
    <citation type="submission" date="2020-09" db="EMBL/GenBank/DDBJ databases">
        <authorList>
            <person name="Sun Q."/>
            <person name="Ohkuma M."/>
        </authorList>
    </citation>
    <scope>NUCLEOTIDE SEQUENCE</scope>
    <source>
        <strain evidence="1">JCM 4335</strain>
    </source>
</reference>
<reference evidence="1" key="1">
    <citation type="journal article" date="2014" name="Int. J. Syst. Evol. Microbiol.">
        <title>Complete genome sequence of Corynebacterium casei LMG S-19264T (=DSM 44701T), isolated from a smear-ripened cheese.</title>
        <authorList>
            <consortium name="US DOE Joint Genome Institute (JGI-PGF)"/>
            <person name="Walter F."/>
            <person name="Albersmeier A."/>
            <person name="Kalinowski J."/>
            <person name="Ruckert C."/>
        </authorList>
    </citation>
    <scope>NUCLEOTIDE SEQUENCE</scope>
    <source>
        <strain evidence="1">JCM 4335</strain>
    </source>
</reference>
<accession>A0A918B060</accession>
<dbReference type="AlphaFoldDB" id="A0A918B060"/>
<dbReference type="RefSeq" id="WP_189533925.1">
    <property type="nucleotide sequence ID" value="NZ_BMSV01000005.1"/>
</dbReference>
<comment type="caution">
    <text evidence="1">The sequence shown here is derived from an EMBL/GenBank/DDBJ whole genome shotgun (WGS) entry which is preliminary data.</text>
</comment>
<protein>
    <submittedName>
        <fullName evidence="1">Uncharacterized protein</fullName>
    </submittedName>
</protein>
<name>A0A918B060_9ACTN</name>
<gene>
    <name evidence="1" type="ORF">GCM10010249_30270</name>
</gene>
<dbReference type="Proteomes" id="UP000654123">
    <property type="component" value="Unassembled WGS sequence"/>
</dbReference>
<proteinExistence type="predicted"/>
<organism evidence="1 2">
    <name type="scientific">Streptomyces roseolilacinus</name>
    <dbReference type="NCBI Taxonomy" id="66904"/>
    <lineage>
        <taxon>Bacteria</taxon>
        <taxon>Bacillati</taxon>
        <taxon>Actinomycetota</taxon>
        <taxon>Actinomycetes</taxon>
        <taxon>Kitasatosporales</taxon>
        <taxon>Streptomycetaceae</taxon>
        <taxon>Streptomyces</taxon>
    </lineage>
</organism>
<keyword evidence="2" id="KW-1185">Reference proteome</keyword>
<sequence>MELLEVLDEAVAVLKAPLGEDDREQGWTDGLRREVQEEISVRRSVLRRHGPDVMRRLRPRFDEWLEHEGVRPGRLQRLVSDVQRRLVDAPAP</sequence>
<evidence type="ECO:0000313" key="2">
    <source>
        <dbReference type="Proteomes" id="UP000654123"/>
    </source>
</evidence>
<dbReference type="EMBL" id="BMSV01000005">
    <property type="protein sequence ID" value="GGQ09631.1"/>
    <property type="molecule type" value="Genomic_DNA"/>
</dbReference>